<reference evidence="2" key="1">
    <citation type="submission" date="2021-10" db="EMBL/GenBank/DDBJ databases">
        <authorList>
            <person name="Piombo E."/>
        </authorList>
    </citation>
    <scope>NUCLEOTIDE SEQUENCE</scope>
</reference>
<dbReference type="OrthoDB" id="10255128at2759"/>
<sequence length="207" mass="22512">MKSESFHATELAERCKSALQILQDLHNNGEALSKKNLEEAVGLVVFTLKGASMGAEVGLGSGLVMARHAKGDWSLPSAVSLTYVGGGVSFGINVYSSVQVLKKEEFEKNFIEQRREYGMQLAASAGPLSTYVDVKGQSLVQTLTESTGMYVGLTFGGTHFKENKDLNAKFYGKEVTAQEILTGNIQVPEARKNEVRSLLDFLTLLEK</sequence>
<dbReference type="GO" id="GO:0035091">
    <property type="term" value="F:phosphatidylinositol binding"/>
    <property type="evidence" value="ECO:0007669"/>
    <property type="project" value="TreeGrafter"/>
</dbReference>
<organism evidence="2 3">
    <name type="scientific">Clonostachys byssicola</name>
    <dbReference type="NCBI Taxonomy" id="160290"/>
    <lineage>
        <taxon>Eukaryota</taxon>
        <taxon>Fungi</taxon>
        <taxon>Dikarya</taxon>
        <taxon>Ascomycota</taxon>
        <taxon>Pezizomycotina</taxon>
        <taxon>Sordariomycetes</taxon>
        <taxon>Hypocreomycetidae</taxon>
        <taxon>Hypocreales</taxon>
        <taxon>Bionectriaceae</taxon>
        <taxon>Clonostachys</taxon>
    </lineage>
</organism>
<evidence type="ECO:0000313" key="2">
    <source>
        <dbReference type="EMBL" id="CAH0004504.1"/>
    </source>
</evidence>
<accession>A0A9N9YAB2</accession>
<evidence type="ECO:0000259" key="1">
    <source>
        <dbReference type="Pfam" id="PF04366"/>
    </source>
</evidence>
<dbReference type="CDD" id="cd11524">
    <property type="entry name" value="SYLF"/>
    <property type="match status" value="1"/>
</dbReference>
<dbReference type="InterPro" id="IPR051702">
    <property type="entry name" value="SH3_domain_YSC84-like"/>
</dbReference>
<dbReference type="InterPro" id="IPR007461">
    <property type="entry name" value="Ysc84_actin-binding"/>
</dbReference>
<dbReference type="AlphaFoldDB" id="A0A9N9YAB2"/>
<dbReference type="EMBL" id="CABFNO020001566">
    <property type="protein sequence ID" value="CAH0004504.1"/>
    <property type="molecule type" value="Genomic_DNA"/>
</dbReference>
<dbReference type="PANTHER" id="PTHR15629:SF8">
    <property type="entry name" value="DUF500 DOMAIN PROTEIN (AFU_ORTHOLOGUE AFUA_5G07310)"/>
    <property type="match status" value="1"/>
</dbReference>
<dbReference type="Proteomes" id="UP000754883">
    <property type="component" value="Unassembled WGS sequence"/>
</dbReference>
<dbReference type="Pfam" id="PF04366">
    <property type="entry name" value="Ysc84"/>
    <property type="match status" value="1"/>
</dbReference>
<protein>
    <recommendedName>
        <fullName evidence="1">Ysc84 actin-binding domain-containing protein</fullName>
    </recommendedName>
</protein>
<evidence type="ECO:0000313" key="3">
    <source>
        <dbReference type="Proteomes" id="UP000754883"/>
    </source>
</evidence>
<comment type="caution">
    <text evidence="2">The sequence shown here is derived from an EMBL/GenBank/DDBJ whole genome shotgun (WGS) entry which is preliminary data.</text>
</comment>
<feature type="domain" description="Ysc84 actin-binding" evidence="1">
    <location>
        <begin position="84"/>
        <end position="191"/>
    </location>
</feature>
<keyword evidence="3" id="KW-1185">Reference proteome</keyword>
<dbReference type="PANTHER" id="PTHR15629">
    <property type="entry name" value="SH3YL1 PROTEIN"/>
    <property type="match status" value="1"/>
</dbReference>
<gene>
    <name evidence="2" type="ORF">CBYS24578_00012045</name>
</gene>
<proteinExistence type="predicted"/>
<name>A0A9N9YAB2_9HYPO</name>